<evidence type="ECO:0000259" key="1">
    <source>
        <dbReference type="Pfam" id="PF04577"/>
    </source>
</evidence>
<dbReference type="GO" id="GO:0016757">
    <property type="term" value="F:glycosyltransferase activity"/>
    <property type="evidence" value="ECO:0007669"/>
    <property type="project" value="InterPro"/>
</dbReference>
<feature type="domain" description="Glycosyltransferase 61 catalytic" evidence="1">
    <location>
        <begin position="90"/>
        <end position="271"/>
    </location>
</feature>
<proteinExistence type="predicted"/>
<protein>
    <submittedName>
        <fullName evidence="2">Glycosyltransferase family 61 protein</fullName>
    </submittedName>
</protein>
<dbReference type="Pfam" id="PF04577">
    <property type="entry name" value="Glyco_transf_61"/>
    <property type="match status" value="1"/>
</dbReference>
<dbReference type="RefSeq" id="WP_083920289.1">
    <property type="nucleotide sequence ID" value="NZ_CP043538.1"/>
</dbReference>
<accession>A0A6B9FQ10</accession>
<dbReference type="InterPro" id="IPR049625">
    <property type="entry name" value="Glyco_transf_61_cat"/>
</dbReference>
<gene>
    <name evidence="2" type="ORF">MMSR116_24290</name>
</gene>
<dbReference type="OrthoDB" id="7843421at2"/>
<dbReference type="AlphaFoldDB" id="A0A6B9FQ10"/>
<name>A0A6B9FQ10_9HYPH</name>
<keyword evidence="2" id="KW-0808">Transferase</keyword>
<evidence type="ECO:0000313" key="3">
    <source>
        <dbReference type="Proteomes" id="UP000012488"/>
    </source>
</evidence>
<reference evidence="2 3" key="1">
    <citation type="journal article" date="2012" name="Genet. Mol. Biol.">
        <title>Analysis of 16S rRNA and mxaF genes revealing insights into Methylobacterium niche-specific plant association.</title>
        <authorList>
            <person name="Dourado M.N."/>
            <person name="Andreote F.D."/>
            <person name="Dini-Andreote F."/>
            <person name="Conti R."/>
            <person name="Araujo J.M."/>
            <person name="Araujo W.L."/>
        </authorList>
    </citation>
    <scope>NUCLEOTIDE SEQUENCE [LARGE SCALE GENOMIC DNA]</scope>
    <source>
        <strain evidence="2 3">SR1.6/6</strain>
    </source>
</reference>
<evidence type="ECO:0000313" key="2">
    <source>
        <dbReference type="EMBL" id="QGY04681.1"/>
    </source>
</evidence>
<sequence>MLSDTTVFRRCRSVWGSADERPSLPGAITIADVRYVPDGAPVPWGLYKGDQRIYEVADAVATGAARFGFDGEADAADGPYLYVGLLILHYGHFIIDTLSRLWPMLVMTGRRPKILCHRLEAFPEGPEHAFLYAMLSGLGIRRADVVSFDRTTRISQVIVAERSFHERSHVHSIFGDLCRTVGQASWPTASGAAPERPVYLSKTKLSSGMNCLVNEAKLESALSRLGIDIVYPEELSFGAQVSLLAARGPILGPTTSAFHTAAFSAPGRRIIGLNWSYQINSNFLLFDTFNHTQAYYYWIFKTEYSDVSNFGVGWAIPDPERVAHELLERVAHFDTLDQLDAAQEARRARKERRWTHRLSAWRRTFKERFGGGVRD</sequence>
<reference evidence="2 3" key="2">
    <citation type="journal article" date="2013" name="Genome Announc.">
        <title>Draft Genome Sequence of Methylobacterium mesophilicum Strain SR1.6/6, Isolated from Citrus sinensis.</title>
        <authorList>
            <person name="Marinho Almeida D."/>
            <person name="Dini-Andreote F."/>
            <person name="Camargo Neves A.A."/>
            <person name="Juca Ramos R.T."/>
            <person name="Andreote F.D."/>
            <person name="Carneiro A.R."/>
            <person name="Oliveira de Souza Lima A."/>
            <person name="Caracciolo Gomes de Sa P.H."/>
            <person name="Ribeiro Barbosa M.S."/>
            <person name="Araujo W.L."/>
            <person name="Silva A."/>
        </authorList>
    </citation>
    <scope>NUCLEOTIDE SEQUENCE [LARGE SCALE GENOMIC DNA]</scope>
    <source>
        <strain evidence="2 3">SR1.6/6</strain>
    </source>
</reference>
<dbReference type="EMBL" id="CP043538">
    <property type="protein sequence ID" value="QGY04681.1"/>
    <property type="molecule type" value="Genomic_DNA"/>
</dbReference>
<dbReference type="KEGG" id="mmes:MMSR116_24290"/>
<dbReference type="Proteomes" id="UP000012488">
    <property type="component" value="Chromosome"/>
</dbReference>
<organism evidence="2 3">
    <name type="scientific">Methylobacterium mesophilicum SR1.6/6</name>
    <dbReference type="NCBI Taxonomy" id="908290"/>
    <lineage>
        <taxon>Bacteria</taxon>
        <taxon>Pseudomonadati</taxon>
        <taxon>Pseudomonadota</taxon>
        <taxon>Alphaproteobacteria</taxon>
        <taxon>Hyphomicrobiales</taxon>
        <taxon>Methylobacteriaceae</taxon>
        <taxon>Methylobacterium</taxon>
    </lineage>
</organism>